<reference evidence="1 2" key="1">
    <citation type="submission" date="2016-10" db="EMBL/GenBank/DDBJ databases">
        <title>Genome sequence of the basidiomycete white-rot fungus Trametes pubescens.</title>
        <authorList>
            <person name="Makela M.R."/>
            <person name="Granchi Z."/>
            <person name="Peng M."/>
            <person name="De Vries R.P."/>
            <person name="Grigoriev I."/>
            <person name="Riley R."/>
            <person name="Hilden K."/>
        </authorList>
    </citation>
    <scope>NUCLEOTIDE SEQUENCE [LARGE SCALE GENOMIC DNA]</scope>
    <source>
        <strain evidence="1 2">FBCC735</strain>
    </source>
</reference>
<keyword evidence="2" id="KW-1185">Reference proteome</keyword>
<protein>
    <submittedName>
        <fullName evidence="1">Uncharacterized protein</fullName>
    </submittedName>
</protein>
<evidence type="ECO:0000313" key="2">
    <source>
        <dbReference type="Proteomes" id="UP000184267"/>
    </source>
</evidence>
<proteinExistence type="predicted"/>
<organism evidence="1 2">
    <name type="scientific">Trametes pubescens</name>
    <name type="common">White-rot fungus</name>
    <dbReference type="NCBI Taxonomy" id="154538"/>
    <lineage>
        <taxon>Eukaryota</taxon>
        <taxon>Fungi</taxon>
        <taxon>Dikarya</taxon>
        <taxon>Basidiomycota</taxon>
        <taxon>Agaricomycotina</taxon>
        <taxon>Agaricomycetes</taxon>
        <taxon>Polyporales</taxon>
        <taxon>Polyporaceae</taxon>
        <taxon>Trametes</taxon>
    </lineage>
</organism>
<comment type="caution">
    <text evidence="1">The sequence shown here is derived from an EMBL/GenBank/DDBJ whole genome shotgun (WGS) entry which is preliminary data.</text>
</comment>
<accession>A0A1M2W121</accession>
<sequence>MSYQGISQEAGRLGGGAGGGLAVEGVSGWKGGINRAILKGADWREAQRDFRKVDGEDWGVGGRTSAEEQFSRVRVAARGPSRVRYTVTAFLSAA</sequence>
<dbReference type="AlphaFoldDB" id="A0A1M2W121"/>
<evidence type="ECO:0000313" key="1">
    <source>
        <dbReference type="EMBL" id="OJT13551.1"/>
    </source>
</evidence>
<gene>
    <name evidence="1" type="ORF">TRAPUB_9905</name>
</gene>
<dbReference type="EMBL" id="MNAD01000396">
    <property type="protein sequence ID" value="OJT13551.1"/>
    <property type="molecule type" value="Genomic_DNA"/>
</dbReference>
<name>A0A1M2W121_TRAPU</name>
<dbReference type="Proteomes" id="UP000184267">
    <property type="component" value="Unassembled WGS sequence"/>
</dbReference>